<dbReference type="Gene3D" id="1.10.10.60">
    <property type="entry name" value="Homeodomain-like"/>
    <property type="match status" value="1"/>
</dbReference>
<gene>
    <name evidence="6" type="ORF">CHT98_23105</name>
</gene>
<feature type="domain" description="HTH tetR-type" evidence="5">
    <location>
        <begin position="9"/>
        <end position="70"/>
    </location>
</feature>
<keyword evidence="1" id="KW-0805">Transcription regulation</keyword>
<comment type="caution">
    <text evidence="6">The sequence shown here is derived from an EMBL/GenBank/DDBJ whole genome shotgun (WGS) entry which is preliminary data.</text>
</comment>
<dbReference type="Pfam" id="PF00440">
    <property type="entry name" value="TetR_N"/>
    <property type="match status" value="1"/>
</dbReference>
<dbReference type="Gene3D" id="1.10.357.10">
    <property type="entry name" value="Tetracycline Repressor, domain 2"/>
    <property type="match status" value="1"/>
</dbReference>
<keyword evidence="3" id="KW-0804">Transcription</keyword>
<dbReference type="AlphaFoldDB" id="A0A235H824"/>
<evidence type="ECO:0000256" key="1">
    <source>
        <dbReference type="ARBA" id="ARBA00023015"/>
    </source>
</evidence>
<evidence type="ECO:0000256" key="4">
    <source>
        <dbReference type="PROSITE-ProRule" id="PRU00335"/>
    </source>
</evidence>
<evidence type="ECO:0000256" key="2">
    <source>
        <dbReference type="ARBA" id="ARBA00023125"/>
    </source>
</evidence>
<dbReference type="InterPro" id="IPR001647">
    <property type="entry name" value="HTH_TetR"/>
</dbReference>
<dbReference type="EMBL" id="NOWT01000027">
    <property type="protein sequence ID" value="OYD81919.1"/>
    <property type="molecule type" value="Genomic_DNA"/>
</dbReference>
<name>A0A235H824_AZOBR</name>
<keyword evidence="6" id="KW-0614">Plasmid</keyword>
<accession>A0A235H824</accession>
<sequence>MARTGRPREFDRNEALDAALTLFWAQGYEPTSLAQLKASMGDISSASFYAAFGSKEALFREVVGRYQSTYGQVTACLTDGSLPPRQAIERALRRSAEMQTNQEHPPGCLMILGANNCAPENRHIDGVLAADRMKNRQGIRDCIARAVASGELSPSTNADALATVFHTFLMGIAFEARDRTEPAKLSASIDSLMELWDRHRA</sequence>
<dbReference type="InterPro" id="IPR009057">
    <property type="entry name" value="Homeodomain-like_sf"/>
</dbReference>
<dbReference type="GO" id="GO:0003677">
    <property type="term" value="F:DNA binding"/>
    <property type="evidence" value="ECO:0007669"/>
    <property type="project" value="UniProtKB-UniRule"/>
</dbReference>
<dbReference type="SUPFAM" id="SSF46689">
    <property type="entry name" value="Homeodomain-like"/>
    <property type="match status" value="1"/>
</dbReference>
<keyword evidence="2 4" id="KW-0238">DNA-binding</keyword>
<evidence type="ECO:0000259" key="5">
    <source>
        <dbReference type="PROSITE" id="PS50977"/>
    </source>
</evidence>
<dbReference type="SUPFAM" id="SSF48498">
    <property type="entry name" value="Tetracyclin repressor-like, C-terminal domain"/>
    <property type="match status" value="1"/>
</dbReference>
<geneLocation type="plasmid" evidence="6">
    <name>unnamed</name>
</geneLocation>
<organism evidence="6 7">
    <name type="scientific">Azospirillum brasilense</name>
    <dbReference type="NCBI Taxonomy" id="192"/>
    <lineage>
        <taxon>Bacteria</taxon>
        <taxon>Pseudomonadati</taxon>
        <taxon>Pseudomonadota</taxon>
        <taxon>Alphaproteobacteria</taxon>
        <taxon>Rhodospirillales</taxon>
        <taxon>Azospirillaceae</taxon>
        <taxon>Azospirillum</taxon>
    </lineage>
</organism>
<evidence type="ECO:0000256" key="3">
    <source>
        <dbReference type="ARBA" id="ARBA00023163"/>
    </source>
</evidence>
<dbReference type="PANTHER" id="PTHR47506:SF1">
    <property type="entry name" value="HTH-TYPE TRANSCRIPTIONAL REGULATOR YJDC"/>
    <property type="match status" value="1"/>
</dbReference>
<protein>
    <submittedName>
        <fullName evidence="6">TetR family transcriptional regulator</fullName>
    </submittedName>
</protein>
<evidence type="ECO:0000313" key="7">
    <source>
        <dbReference type="Proteomes" id="UP000215367"/>
    </source>
</evidence>
<dbReference type="PROSITE" id="PS50977">
    <property type="entry name" value="HTH_TETR_2"/>
    <property type="match status" value="1"/>
</dbReference>
<feature type="DNA-binding region" description="H-T-H motif" evidence="4">
    <location>
        <begin position="33"/>
        <end position="52"/>
    </location>
</feature>
<evidence type="ECO:0000313" key="6">
    <source>
        <dbReference type="EMBL" id="OYD81919.1"/>
    </source>
</evidence>
<dbReference type="Pfam" id="PF16925">
    <property type="entry name" value="TetR_C_13"/>
    <property type="match status" value="1"/>
</dbReference>
<dbReference type="InterPro" id="IPR036271">
    <property type="entry name" value="Tet_transcr_reg_TetR-rel_C_sf"/>
</dbReference>
<proteinExistence type="predicted"/>
<dbReference type="RefSeq" id="WP_094305810.1">
    <property type="nucleotide sequence ID" value="NZ_NOWT01000027.1"/>
</dbReference>
<reference evidence="6 7" key="1">
    <citation type="submission" date="2017-07" db="EMBL/GenBank/DDBJ databases">
        <title>Whole genome sequence of Azospirillum brasilense 2A1, a potential biofertilizer strain.</title>
        <authorList>
            <person name="Fontana C.A."/>
            <person name="Toffoli L.M."/>
            <person name="Salazar S.M."/>
            <person name="Puglisi E."/>
            <person name="Pedraza R."/>
            <person name="Bassi D."/>
            <person name="Cocconcelli P.S."/>
        </authorList>
    </citation>
    <scope>NUCLEOTIDE SEQUENCE [LARGE SCALE GENOMIC DNA]</scope>
    <source>
        <strain evidence="6 7">2A1</strain>
        <plasmid evidence="6">unnamed</plasmid>
    </source>
</reference>
<dbReference type="PANTHER" id="PTHR47506">
    <property type="entry name" value="TRANSCRIPTIONAL REGULATORY PROTEIN"/>
    <property type="match status" value="1"/>
</dbReference>
<dbReference type="Proteomes" id="UP000215367">
    <property type="component" value="Unassembled WGS sequence"/>
</dbReference>
<dbReference type="InterPro" id="IPR011075">
    <property type="entry name" value="TetR_C"/>
</dbReference>